<keyword evidence="1 6" id="KW-0732">Signal</keyword>
<dbReference type="PROSITE" id="PS00107">
    <property type="entry name" value="PROTEIN_KINASE_ATP"/>
    <property type="match status" value="1"/>
</dbReference>
<evidence type="ECO:0000256" key="3">
    <source>
        <dbReference type="PROSITE-ProRule" id="PRU10141"/>
    </source>
</evidence>
<dbReference type="Gene3D" id="3.30.200.20">
    <property type="entry name" value="Phosphorylase Kinase, domain 1"/>
    <property type="match status" value="1"/>
</dbReference>
<dbReference type="EMBL" id="PQIB02000002">
    <property type="protein sequence ID" value="RLN35019.1"/>
    <property type="molecule type" value="Genomic_DNA"/>
</dbReference>
<feature type="domain" description="Gnk2-homologous" evidence="7">
    <location>
        <begin position="24"/>
        <end position="128"/>
    </location>
</feature>
<keyword evidence="5" id="KW-0472">Membrane</keyword>
<evidence type="ECO:0000256" key="6">
    <source>
        <dbReference type="SAM" id="SignalP"/>
    </source>
</evidence>
<feature type="region of interest" description="Disordered" evidence="4">
    <location>
        <begin position="399"/>
        <end position="439"/>
    </location>
</feature>
<feature type="compositionally biased region" description="Low complexity" evidence="4">
    <location>
        <begin position="399"/>
        <end position="436"/>
    </location>
</feature>
<dbReference type="PANTHER" id="PTHR32099">
    <property type="entry name" value="CYSTEINE-RICH REPEAT SECRETORY PROTEIN"/>
    <property type="match status" value="1"/>
</dbReference>
<keyword evidence="5" id="KW-1133">Transmembrane helix</keyword>
<keyword evidence="2" id="KW-0677">Repeat</keyword>
<dbReference type="Gene3D" id="3.30.430.20">
    <property type="entry name" value="Gnk2 domain, C-X8-C-X2-C motif"/>
    <property type="match status" value="2"/>
</dbReference>
<comment type="caution">
    <text evidence="8">The sequence shown here is derived from an EMBL/GenBank/DDBJ whole genome shotgun (WGS) entry which is preliminary data.</text>
</comment>
<evidence type="ECO:0000256" key="5">
    <source>
        <dbReference type="SAM" id="Phobius"/>
    </source>
</evidence>
<evidence type="ECO:0000256" key="1">
    <source>
        <dbReference type="ARBA" id="ARBA00022729"/>
    </source>
</evidence>
<reference evidence="9" key="1">
    <citation type="journal article" date="2019" name="Nat. Commun.">
        <title>The genome of broomcorn millet.</title>
        <authorList>
            <person name="Zou C."/>
            <person name="Miki D."/>
            <person name="Li D."/>
            <person name="Tang Q."/>
            <person name="Xiao L."/>
            <person name="Rajput S."/>
            <person name="Deng P."/>
            <person name="Jia W."/>
            <person name="Huang R."/>
            <person name="Zhang M."/>
            <person name="Sun Y."/>
            <person name="Hu J."/>
            <person name="Fu X."/>
            <person name="Schnable P.S."/>
            <person name="Li F."/>
            <person name="Zhang H."/>
            <person name="Feng B."/>
            <person name="Zhu X."/>
            <person name="Liu R."/>
            <person name="Schnable J.C."/>
            <person name="Zhu J.-K."/>
            <person name="Zhang H."/>
        </authorList>
    </citation>
    <scope>NUCLEOTIDE SEQUENCE [LARGE SCALE GENOMIC DNA]</scope>
</reference>
<dbReference type="Pfam" id="PF01657">
    <property type="entry name" value="Stress-antifung"/>
    <property type="match status" value="2"/>
</dbReference>
<feature type="domain" description="Gnk2-homologous" evidence="7">
    <location>
        <begin position="137"/>
        <end position="244"/>
    </location>
</feature>
<keyword evidence="3" id="KW-0547">Nucleotide-binding</keyword>
<organism evidence="8 9">
    <name type="scientific">Panicum miliaceum</name>
    <name type="common">Proso millet</name>
    <name type="synonym">Broomcorn millet</name>
    <dbReference type="NCBI Taxonomy" id="4540"/>
    <lineage>
        <taxon>Eukaryota</taxon>
        <taxon>Viridiplantae</taxon>
        <taxon>Streptophyta</taxon>
        <taxon>Embryophyta</taxon>
        <taxon>Tracheophyta</taxon>
        <taxon>Spermatophyta</taxon>
        <taxon>Magnoliopsida</taxon>
        <taxon>Liliopsida</taxon>
        <taxon>Poales</taxon>
        <taxon>Poaceae</taxon>
        <taxon>PACMAD clade</taxon>
        <taxon>Panicoideae</taxon>
        <taxon>Panicodae</taxon>
        <taxon>Paniceae</taxon>
        <taxon>Panicinae</taxon>
        <taxon>Panicum</taxon>
        <taxon>Panicum sect. Panicum</taxon>
    </lineage>
</organism>
<feature type="chain" id="PRO_5018246358" description="Gnk2-homologous domain-containing protein" evidence="6">
    <location>
        <begin position="25"/>
        <end position="472"/>
    </location>
</feature>
<gene>
    <name evidence="8" type="ORF">C2845_PM03G09230</name>
</gene>
<dbReference type="InterPro" id="IPR011009">
    <property type="entry name" value="Kinase-like_dom_sf"/>
</dbReference>
<dbReference type="PANTHER" id="PTHR32099:SF106">
    <property type="entry name" value="GNK2-HOMOLOGOUS DOMAIN-CONTAINING PROTEIN"/>
    <property type="match status" value="1"/>
</dbReference>
<dbReference type="PROSITE" id="PS51473">
    <property type="entry name" value="GNK2"/>
    <property type="match status" value="2"/>
</dbReference>
<feature type="signal peptide" evidence="6">
    <location>
        <begin position="1"/>
        <end position="24"/>
    </location>
</feature>
<proteinExistence type="predicted"/>
<dbReference type="OrthoDB" id="688481at2759"/>
<evidence type="ECO:0000313" key="8">
    <source>
        <dbReference type="EMBL" id="RLN35019.1"/>
    </source>
</evidence>
<feature type="transmembrane region" description="Helical" evidence="5">
    <location>
        <begin position="285"/>
        <end position="306"/>
    </location>
</feature>
<dbReference type="InterPro" id="IPR017441">
    <property type="entry name" value="Protein_kinase_ATP_BS"/>
</dbReference>
<keyword evidence="3" id="KW-0067">ATP-binding</keyword>
<evidence type="ECO:0000256" key="2">
    <source>
        <dbReference type="ARBA" id="ARBA00022737"/>
    </source>
</evidence>
<keyword evidence="5" id="KW-0812">Transmembrane</keyword>
<dbReference type="Proteomes" id="UP000275267">
    <property type="component" value="Unassembled WGS sequence"/>
</dbReference>
<keyword evidence="9" id="KW-1185">Reference proteome</keyword>
<dbReference type="AlphaFoldDB" id="A0A3L6T9Y0"/>
<protein>
    <recommendedName>
        <fullName evidence="7">Gnk2-homologous domain-containing protein</fullName>
    </recommendedName>
</protein>
<dbReference type="SUPFAM" id="SSF56112">
    <property type="entry name" value="Protein kinase-like (PK-like)"/>
    <property type="match status" value="1"/>
</dbReference>
<evidence type="ECO:0000259" key="7">
    <source>
        <dbReference type="PROSITE" id="PS51473"/>
    </source>
</evidence>
<sequence length="472" mass="50023">MARRHFLPVAAILAVAQLLARAVGYPWPVCGYTSNFVANGPYQAHLDFITATLPKNVSSSPDLFAAVVVGAIPEQLWAVGLCRGDINATDCFGCLTQAIQDLPSECPYNKEATIYYDTCTEHYSDVHTLPGDDTGPALNTYCAFNDANVTSEPARFQTLQAALINVTAEHAASSTRRFATGEADFNQEFPKIYSVAQCTPDQTAVQCRKCLAGIVAAFLGGFGSNIGGRVLGADCTYRFETRAFYNGPAMVRLAAPSPGAPAPAVAPTVDTPAAAGGERKHRVPWVVLAVVLPTLAALNLVTFLCLRKWRRPIAHAKQQHPMYSTEAEDIEMVDSMMIDVSTLRTATGDFHESNKLGEGGFGAVYKGVLPDGEQIAVKRLSRSSTQGVEELKNELAWWPSSSTGTSSGSSASAWSRRSGCSSTSSSPTGASISSSSTLKVRNVSTWTGGRGTGSSTASLVACSISTKTHSSK</sequence>
<feature type="binding site" evidence="3">
    <location>
        <position position="378"/>
    </location>
    <ligand>
        <name>ATP</name>
        <dbReference type="ChEBI" id="CHEBI:30616"/>
    </ligand>
</feature>
<evidence type="ECO:0000313" key="9">
    <source>
        <dbReference type="Proteomes" id="UP000275267"/>
    </source>
</evidence>
<accession>A0A3L6T9Y0</accession>
<dbReference type="CDD" id="cd23509">
    <property type="entry name" value="Gnk2-like"/>
    <property type="match status" value="2"/>
</dbReference>
<dbReference type="FunFam" id="3.30.430.20:FF:000004">
    <property type="entry name" value="Receptor-like serine-threonine protein kinase"/>
    <property type="match status" value="1"/>
</dbReference>
<name>A0A3L6T9Y0_PANMI</name>
<dbReference type="InterPro" id="IPR038408">
    <property type="entry name" value="GNK2_sf"/>
</dbReference>
<dbReference type="GO" id="GO:0005524">
    <property type="term" value="F:ATP binding"/>
    <property type="evidence" value="ECO:0007669"/>
    <property type="project" value="UniProtKB-UniRule"/>
</dbReference>
<evidence type="ECO:0000256" key="4">
    <source>
        <dbReference type="SAM" id="MobiDB-lite"/>
    </source>
</evidence>
<dbReference type="STRING" id="4540.A0A3L6T9Y0"/>
<dbReference type="InterPro" id="IPR002902">
    <property type="entry name" value="GNK2"/>
</dbReference>